<evidence type="ECO:0000313" key="1">
    <source>
        <dbReference type="EMBL" id="KAF7369797.1"/>
    </source>
</evidence>
<dbReference type="Gene3D" id="1.20.930.20">
    <property type="entry name" value="Adaptor protein Cbl, N-terminal domain"/>
    <property type="match status" value="1"/>
</dbReference>
<accession>A0A8H6Z2T3</accession>
<evidence type="ECO:0000313" key="2">
    <source>
        <dbReference type="Proteomes" id="UP000620124"/>
    </source>
</evidence>
<gene>
    <name evidence="1" type="ORF">MVEN_00312200</name>
</gene>
<dbReference type="Proteomes" id="UP000620124">
    <property type="component" value="Unassembled WGS sequence"/>
</dbReference>
<comment type="caution">
    <text evidence="1">The sequence shown here is derived from an EMBL/GenBank/DDBJ whole genome shotgun (WGS) entry which is preliminary data.</text>
</comment>
<dbReference type="InterPro" id="IPR059179">
    <property type="entry name" value="MLKL-like_MCAfunc"/>
</dbReference>
<name>A0A8H6Z2T3_9AGAR</name>
<reference evidence="1" key="1">
    <citation type="submission" date="2020-05" db="EMBL/GenBank/DDBJ databases">
        <title>Mycena genomes resolve the evolution of fungal bioluminescence.</title>
        <authorList>
            <person name="Tsai I.J."/>
        </authorList>
    </citation>
    <scope>NUCLEOTIDE SEQUENCE</scope>
    <source>
        <strain evidence="1">CCC161011</strain>
    </source>
</reference>
<proteinExistence type="predicted"/>
<keyword evidence="2" id="KW-1185">Reference proteome</keyword>
<sequence length="697" mass="79153">MPSQTLLKTLRARLRRTPDPKTISANAEQKHQKLAILVSTLTLAEKAAEASPVPYLKGAIGFALEVVKCVQGYRSNNEDLNRLAVSCGTLVMDITKQRTIGGELSENMEQLVQDLCRTLEEVQNTAKDIVNSDSGIRRFLAQNDNSERLRMLFEDVKEAQRRFTTLVLIVTAQNQEQGQDVYDHNSIVLGSCYDSGEGWIAFHGKLQGTEENVIVKRYQTDDVSRRRAMHEADIKAFKEFWHSNLLQYLGRSRPGVSQPYTILRGVTSDHVSNYIALRFAEDSQRGSVEALRLLRDLTNALAFTVGTTNSSSFDISKVHLNDSGNLVVVNLEPVLVVHKGTKDDMPYWRSWQEICIELLAGDPLYEPNPSIEYDADPGSHRRLEYLRPILGHVHYGGARFKETSIEMAFKSEGLVLSQVHRELQASLHDPLAPPDAQVRHALWRRARELHYVAHYREPLDIDIGDIGYITGDKFIRLDNVQSQISDGWNHGPRKAQAFRFVPDNQWTTSTVAGIIRHEFRFPTGAVHLTDWRGQRPRLTKDFMLRRINSPREPGLVVDCSEAWKVLAERAPILASDHTERPVSASNLILVVYFKQQSGYATFRLNRNLDAEQWRDIWTKEGLASPPDSIYFYESPPGGPTGVWGYFSLSPLPGTPFRKWTPDRDGAGEAWGWTFQSEDWTVEISKPNIKQYIRYVQL</sequence>
<dbReference type="InterPro" id="IPR036537">
    <property type="entry name" value="Adaptor_Cbl_N_dom_sf"/>
</dbReference>
<organism evidence="1 2">
    <name type="scientific">Mycena venus</name>
    <dbReference type="NCBI Taxonomy" id="2733690"/>
    <lineage>
        <taxon>Eukaryota</taxon>
        <taxon>Fungi</taxon>
        <taxon>Dikarya</taxon>
        <taxon>Basidiomycota</taxon>
        <taxon>Agaricomycotina</taxon>
        <taxon>Agaricomycetes</taxon>
        <taxon>Agaricomycetidae</taxon>
        <taxon>Agaricales</taxon>
        <taxon>Marasmiineae</taxon>
        <taxon>Mycenaceae</taxon>
        <taxon>Mycena</taxon>
    </lineage>
</organism>
<dbReference type="GO" id="GO:0007166">
    <property type="term" value="P:cell surface receptor signaling pathway"/>
    <property type="evidence" value="ECO:0007669"/>
    <property type="project" value="InterPro"/>
</dbReference>
<dbReference type="AlphaFoldDB" id="A0A8H6Z2T3"/>
<dbReference type="EMBL" id="JACAZI010000002">
    <property type="protein sequence ID" value="KAF7369797.1"/>
    <property type="molecule type" value="Genomic_DNA"/>
</dbReference>
<dbReference type="CDD" id="cd21037">
    <property type="entry name" value="MLKL_NTD"/>
    <property type="match status" value="1"/>
</dbReference>
<protein>
    <submittedName>
        <fullName evidence="1">Uncharacterized protein</fullName>
    </submittedName>
</protein>
<dbReference type="OrthoDB" id="3017007at2759"/>